<dbReference type="AlphaFoldDB" id="A0A6N8HYQ3"/>
<accession>A0A6N8HYQ3</accession>
<dbReference type="Proteomes" id="UP000515909">
    <property type="component" value="Chromosome"/>
</dbReference>
<dbReference type="Proteomes" id="UP000469440">
    <property type="component" value="Unassembled WGS sequence"/>
</dbReference>
<feature type="domain" description="Glycosyltransferase 2-like" evidence="1">
    <location>
        <begin position="10"/>
        <end position="173"/>
    </location>
</feature>
<dbReference type="KEGG" id="cfem:HCR03_11820"/>
<organism evidence="2 4">
    <name type="scientific">Caproicibacter fermentans</name>
    <dbReference type="NCBI Taxonomy" id="2576756"/>
    <lineage>
        <taxon>Bacteria</taxon>
        <taxon>Bacillati</taxon>
        <taxon>Bacillota</taxon>
        <taxon>Clostridia</taxon>
        <taxon>Eubacteriales</taxon>
        <taxon>Acutalibacteraceae</taxon>
        <taxon>Caproicibacter</taxon>
    </lineage>
</organism>
<dbReference type="PANTHER" id="PTHR22916:SF3">
    <property type="entry name" value="UDP-GLCNAC:BETAGAL BETA-1,3-N-ACETYLGLUCOSAMINYLTRANSFERASE-LIKE PROTEIN 1"/>
    <property type="match status" value="1"/>
</dbReference>
<keyword evidence="2" id="KW-0328">Glycosyltransferase</keyword>
<dbReference type="Pfam" id="PF00535">
    <property type="entry name" value="Glycos_transf_2"/>
    <property type="match status" value="1"/>
</dbReference>
<keyword evidence="4" id="KW-1185">Reference proteome</keyword>
<dbReference type="InterPro" id="IPR001173">
    <property type="entry name" value="Glyco_trans_2-like"/>
</dbReference>
<dbReference type="EMBL" id="VWXL01000052">
    <property type="protein sequence ID" value="MVB10946.1"/>
    <property type="molecule type" value="Genomic_DNA"/>
</dbReference>
<sequence length="326" mass="37676">MTETHTPVISVVIPVYNVEKYVGKCLLSLEEQTFGDFEIIAVNDGSTDGSLEILRHFEEKYDNITIIDQKNEGMSQARNAGMALARGEYLTFVDSDDYVAPTFLEELHDACVNYGADISCCYYYYHFIDSDFLFEYPFRCKGVFNRTQAMNKLLRDVQIQSLVWNKLYRRSLFTDYGITFPTMCFEDMATANKVFAHADRVVVLDRPLYYYNQHSMSTLATMNANKINDFIRAIAMVRISLEKNGLFEKYKKSYLALTRKTCNCCYLYVLKMHGEKKCMRGCMTNMRQISKAMRVYSADKISSKALCEFSEVVASPEKLEENYSVR</sequence>
<dbReference type="SUPFAM" id="SSF53448">
    <property type="entry name" value="Nucleotide-diphospho-sugar transferases"/>
    <property type="match status" value="1"/>
</dbReference>
<evidence type="ECO:0000313" key="5">
    <source>
        <dbReference type="Proteomes" id="UP000515909"/>
    </source>
</evidence>
<dbReference type="GO" id="GO:0016758">
    <property type="term" value="F:hexosyltransferase activity"/>
    <property type="evidence" value="ECO:0007669"/>
    <property type="project" value="UniProtKB-ARBA"/>
</dbReference>
<dbReference type="Gene3D" id="3.90.550.10">
    <property type="entry name" value="Spore Coat Polysaccharide Biosynthesis Protein SpsA, Chain A"/>
    <property type="match status" value="1"/>
</dbReference>
<evidence type="ECO:0000313" key="4">
    <source>
        <dbReference type="Proteomes" id="UP000469440"/>
    </source>
</evidence>
<dbReference type="EC" id="2.4.-.-" evidence="2"/>
<evidence type="ECO:0000313" key="2">
    <source>
        <dbReference type="EMBL" id="MVB10946.1"/>
    </source>
</evidence>
<dbReference type="PANTHER" id="PTHR22916">
    <property type="entry name" value="GLYCOSYLTRANSFERASE"/>
    <property type="match status" value="1"/>
</dbReference>
<proteinExistence type="predicted"/>
<dbReference type="InterPro" id="IPR029044">
    <property type="entry name" value="Nucleotide-diphossugar_trans"/>
</dbReference>
<name>A0A6N8HYQ3_9FIRM</name>
<evidence type="ECO:0000313" key="3">
    <source>
        <dbReference type="EMBL" id="QNK39436.1"/>
    </source>
</evidence>
<keyword evidence="2" id="KW-0808">Transferase</keyword>
<reference evidence="3 5" key="2">
    <citation type="submission" date="2020-08" db="EMBL/GenBank/DDBJ databases">
        <title>The isolate Caproiciproducens sp. 7D4C2 produces n-caproate at mildly acidic conditions from hexoses: genome and rBOX comparison with related strains and chain-elongating bacteria.</title>
        <authorList>
            <person name="Esquivel-Elizondo S."/>
            <person name="Bagci C."/>
            <person name="Temovska M."/>
            <person name="Jeon B.S."/>
            <person name="Bessarab I."/>
            <person name="Williams R.B.H."/>
            <person name="Huson D.H."/>
            <person name="Angenent L.T."/>
        </authorList>
    </citation>
    <scope>NUCLEOTIDE SEQUENCE [LARGE SCALE GENOMIC DNA]</scope>
    <source>
        <strain evidence="3 5">7D4C2</strain>
    </source>
</reference>
<evidence type="ECO:0000259" key="1">
    <source>
        <dbReference type="Pfam" id="PF00535"/>
    </source>
</evidence>
<dbReference type="CDD" id="cd00761">
    <property type="entry name" value="Glyco_tranf_GTA_type"/>
    <property type="match status" value="1"/>
</dbReference>
<dbReference type="RefSeq" id="WP_066645567.1">
    <property type="nucleotide sequence ID" value="NZ_CP060286.1"/>
</dbReference>
<dbReference type="OrthoDB" id="1640114at2"/>
<gene>
    <name evidence="2" type="primary">epsH</name>
    <name evidence="2" type="ORF">CAFE_16470</name>
    <name evidence="3" type="ORF">HCR03_11820</name>
</gene>
<accession>A0A7G8T745</accession>
<dbReference type="EMBL" id="CP060286">
    <property type="protein sequence ID" value="QNK39436.1"/>
    <property type="molecule type" value="Genomic_DNA"/>
</dbReference>
<protein>
    <submittedName>
        <fullName evidence="2 3">Glycosyltransferase</fullName>
        <ecNumber evidence="2">2.4.-.-</ecNumber>
    </submittedName>
</protein>
<reference evidence="2 4" key="1">
    <citation type="submission" date="2019-09" db="EMBL/GenBank/DDBJ databases">
        <title>Genome sequence of Clostridium sp. EA1.</title>
        <authorList>
            <person name="Poehlein A."/>
            <person name="Bengelsdorf F.R."/>
            <person name="Daniel R."/>
        </authorList>
    </citation>
    <scope>NUCLEOTIDE SEQUENCE [LARGE SCALE GENOMIC DNA]</scope>
    <source>
        <strain evidence="2 4">EA1</strain>
    </source>
</reference>